<comment type="caution">
    <text evidence="1">The sequence shown here is derived from an EMBL/GenBank/DDBJ whole genome shotgun (WGS) entry which is preliminary data.</text>
</comment>
<dbReference type="AlphaFoldDB" id="A0AAE0W3Z1"/>
<dbReference type="EMBL" id="JAEAOA010001748">
    <property type="protein sequence ID" value="KAK3599627.1"/>
    <property type="molecule type" value="Genomic_DNA"/>
</dbReference>
<name>A0AAE0W3Z1_9BIVA</name>
<evidence type="ECO:0000313" key="2">
    <source>
        <dbReference type="Proteomes" id="UP001195483"/>
    </source>
</evidence>
<organism evidence="1 2">
    <name type="scientific">Potamilus streckersoni</name>
    <dbReference type="NCBI Taxonomy" id="2493646"/>
    <lineage>
        <taxon>Eukaryota</taxon>
        <taxon>Metazoa</taxon>
        <taxon>Spiralia</taxon>
        <taxon>Lophotrochozoa</taxon>
        <taxon>Mollusca</taxon>
        <taxon>Bivalvia</taxon>
        <taxon>Autobranchia</taxon>
        <taxon>Heteroconchia</taxon>
        <taxon>Palaeoheterodonta</taxon>
        <taxon>Unionida</taxon>
        <taxon>Unionoidea</taxon>
        <taxon>Unionidae</taxon>
        <taxon>Ambleminae</taxon>
        <taxon>Lampsilini</taxon>
        <taxon>Potamilus</taxon>
    </lineage>
</organism>
<dbReference type="Proteomes" id="UP001195483">
    <property type="component" value="Unassembled WGS sequence"/>
</dbReference>
<gene>
    <name evidence="1" type="ORF">CHS0354_029083</name>
</gene>
<keyword evidence="2" id="KW-1185">Reference proteome</keyword>
<reference evidence="1" key="3">
    <citation type="submission" date="2023-05" db="EMBL/GenBank/DDBJ databases">
        <authorList>
            <person name="Smith C.H."/>
        </authorList>
    </citation>
    <scope>NUCLEOTIDE SEQUENCE</scope>
    <source>
        <strain evidence="1">CHS0354</strain>
        <tissue evidence="1">Mantle</tissue>
    </source>
</reference>
<reference evidence="1" key="1">
    <citation type="journal article" date="2021" name="Genome Biol. Evol.">
        <title>A High-Quality Reference Genome for a Parasitic Bivalve with Doubly Uniparental Inheritance (Bivalvia: Unionida).</title>
        <authorList>
            <person name="Smith C.H."/>
        </authorList>
    </citation>
    <scope>NUCLEOTIDE SEQUENCE</scope>
    <source>
        <strain evidence="1">CHS0354</strain>
    </source>
</reference>
<accession>A0AAE0W3Z1</accession>
<proteinExistence type="predicted"/>
<reference evidence="1" key="2">
    <citation type="journal article" date="2021" name="Genome Biol. Evol.">
        <title>Developing a high-quality reference genome for a parasitic bivalve with doubly uniparental inheritance (Bivalvia: Unionida).</title>
        <authorList>
            <person name="Smith C.H."/>
        </authorList>
    </citation>
    <scope>NUCLEOTIDE SEQUENCE</scope>
    <source>
        <strain evidence="1">CHS0354</strain>
        <tissue evidence="1">Mantle</tissue>
    </source>
</reference>
<evidence type="ECO:0000313" key="1">
    <source>
        <dbReference type="EMBL" id="KAK3599627.1"/>
    </source>
</evidence>
<sequence>MQKIVLVWDRQLNKQHKHKGETTLYVQKLRPWVLIGGFVQQTPHLLVNPPLSSLNKCFGYSPALIVGSRSFNGENTVKEAYIFGFNRGIIGLLRKYMRPLCNGGEDRAPPIRPSALRINSFDVGRLVLTFTSTGLNIA</sequence>
<protein>
    <submittedName>
        <fullName evidence="1">Uncharacterized protein</fullName>
    </submittedName>
</protein>